<organism evidence="2">
    <name type="scientific">Termitomyces sp</name>
    <dbReference type="NCBI Taxonomy" id="1916073"/>
    <lineage>
        <taxon>Eukaryota</taxon>
        <taxon>Fungi</taxon>
        <taxon>Dikarya</taxon>
        <taxon>Basidiomycota</taxon>
        <taxon>Agaricomycotina</taxon>
        <taxon>Agaricomycetes</taxon>
        <taxon>Agaricomycetidae</taxon>
        <taxon>Agaricales</taxon>
        <taxon>Tricholomatineae</taxon>
        <taxon>Lyophyllaceae</taxon>
        <taxon>Termitomyces</taxon>
    </lineage>
</organism>
<feature type="transmembrane region" description="Helical" evidence="1">
    <location>
        <begin position="28"/>
        <end position="45"/>
    </location>
</feature>
<keyword evidence="1" id="KW-1133">Transmembrane helix</keyword>
<feature type="transmembrane region" description="Helical" evidence="1">
    <location>
        <begin position="6"/>
        <end position="21"/>
    </location>
</feature>
<keyword evidence="1" id="KW-0472">Membrane</keyword>
<dbReference type="AlphaFoldDB" id="A0A386TYH0"/>
<evidence type="ECO:0000313" key="2">
    <source>
        <dbReference type="EMBL" id="AYE93284.1"/>
    </source>
</evidence>
<keyword evidence="1" id="KW-0812">Transmembrane</keyword>
<reference evidence="2" key="1">
    <citation type="submission" date="2018-08" db="EMBL/GenBank/DDBJ databases">
        <title>Comparative mitochondrial genomics of the basidiomycete Termitomyces.</title>
        <authorList>
            <person name="Nieuwenhuis M."/>
        </authorList>
    </citation>
    <scope>NUCLEOTIDE SEQUENCE</scope>
    <source>
        <strain evidence="2">T13</strain>
    </source>
</reference>
<gene>
    <name evidence="2" type="primary">oi6cox1</name>
    <name evidence="2" type="ORF">C0988_000030</name>
</gene>
<feature type="transmembrane region" description="Helical" evidence="1">
    <location>
        <begin position="213"/>
        <end position="238"/>
    </location>
</feature>
<geneLocation type="mitochondrion" evidence="2"/>
<feature type="transmembrane region" description="Helical" evidence="1">
    <location>
        <begin position="164"/>
        <end position="192"/>
    </location>
</feature>
<keyword evidence="2" id="KW-0496">Mitochondrion</keyword>
<sequence>MKKNFILSLMVLISLLGFFLLQEIFFKYFYYIFLLGGIILLLLLIDLDSSNILEWVGRYVEWFRNTSQEDHYNMGQDKYSSIKQLVKSVRDTQKNFKDLMRVTEEIEKSKNSGSDHNFLPDLDKLSKILDNIDKGSGNSSHWQSVQDLTNFINYWNFEQTVAMVNISGCIAIIISLLSLFVVFYGNILIKYFHLEECFPRLAKFIQLRRKFQMYYSLIDFIIIFSVSSIIIYINVLVFGL</sequence>
<name>A0A386TYH0_9AGAR</name>
<evidence type="ECO:0008006" key="3">
    <source>
        <dbReference type="Google" id="ProtNLM"/>
    </source>
</evidence>
<protein>
    <recommendedName>
        <fullName evidence="3">LAGLIDADG homing endonuclease</fullName>
    </recommendedName>
</protein>
<dbReference type="EMBL" id="MH725796">
    <property type="protein sequence ID" value="AYE93284.1"/>
    <property type="molecule type" value="Genomic_DNA"/>
</dbReference>
<accession>A0A386TYH0</accession>
<proteinExistence type="predicted"/>
<evidence type="ECO:0000256" key="1">
    <source>
        <dbReference type="SAM" id="Phobius"/>
    </source>
</evidence>